<reference evidence="2 3" key="1">
    <citation type="submission" date="2015-09" db="EMBL/GenBank/DDBJ databases">
        <title>Identification and resolution of microdiversity through metagenomic sequencing of parallel consortia.</title>
        <authorList>
            <person name="Nelson W.C."/>
            <person name="Romine M.F."/>
            <person name="Lindemann S.R."/>
        </authorList>
    </citation>
    <scope>NUCLEOTIDE SEQUENCE [LARGE SCALE GENOMIC DNA]</scope>
    <source>
        <strain evidence="2">HL-109</strain>
    </source>
</reference>
<protein>
    <submittedName>
        <fullName evidence="2">Uncharacterized protein</fullName>
    </submittedName>
</protein>
<comment type="caution">
    <text evidence="2">The sequence shown here is derived from an EMBL/GenBank/DDBJ whole genome shotgun (WGS) entry which is preliminary data.</text>
</comment>
<feature type="transmembrane region" description="Helical" evidence="1">
    <location>
        <begin position="21"/>
        <end position="41"/>
    </location>
</feature>
<keyword evidence="1" id="KW-1133">Transmembrane helix</keyword>
<feature type="transmembrane region" description="Helical" evidence="1">
    <location>
        <begin position="98"/>
        <end position="118"/>
    </location>
</feature>
<organism evidence="2 3">
    <name type="scientific">Saliniramus fredricksonii</name>
    <dbReference type="NCBI Taxonomy" id="1653334"/>
    <lineage>
        <taxon>Bacteria</taxon>
        <taxon>Pseudomonadati</taxon>
        <taxon>Pseudomonadota</taxon>
        <taxon>Alphaproteobacteria</taxon>
        <taxon>Hyphomicrobiales</taxon>
        <taxon>Salinarimonadaceae</taxon>
        <taxon>Saliniramus</taxon>
    </lineage>
</organism>
<evidence type="ECO:0000313" key="3">
    <source>
        <dbReference type="Proteomes" id="UP000050497"/>
    </source>
</evidence>
<name>A0A0P8A0G7_9HYPH</name>
<gene>
    <name evidence="2" type="ORF">HLUCCO17_17530</name>
</gene>
<feature type="transmembrane region" description="Helical" evidence="1">
    <location>
        <begin position="130"/>
        <end position="149"/>
    </location>
</feature>
<feature type="transmembrane region" description="Helical" evidence="1">
    <location>
        <begin position="65"/>
        <end position="86"/>
    </location>
</feature>
<evidence type="ECO:0000313" key="2">
    <source>
        <dbReference type="EMBL" id="KPQ08631.1"/>
    </source>
</evidence>
<dbReference type="Proteomes" id="UP000050497">
    <property type="component" value="Unassembled WGS sequence"/>
</dbReference>
<evidence type="ECO:0000256" key="1">
    <source>
        <dbReference type="SAM" id="Phobius"/>
    </source>
</evidence>
<keyword evidence="1" id="KW-0812">Transmembrane</keyword>
<dbReference type="EMBL" id="LJSX01000047">
    <property type="protein sequence ID" value="KPQ08631.1"/>
    <property type="molecule type" value="Genomic_DNA"/>
</dbReference>
<dbReference type="RefSeq" id="WP_131817668.1">
    <property type="nucleotide sequence ID" value="NZ_FMBM01000001.1"/>
</dbReference>
<feature type="transmembrane region" description="Helical" evidence="1">
    <location>
        <begin position="169"/>
        <end position="185"/>
    </location>
</feature>
<proteinExistence type="predicted"/>
<keyword evidence="1" id="KW-0472">Membrane</keyword>
<sequence length="186" mass="21150">MILKSIDYIRNIKIFTNVNHGANGLLSIEGFIIVLISALMLNETDQFADAMRSALQKDFMNLSEISVIFSSISLGLMIFIYLINAFAAPDKDHAINIFSWNIIIIFLSSSAVFFTTVFDGTLRNYFIYNTKTYVLIFIFLILSIIIACAKKINFSDTTIFYFIKSNFKSILAIYVSSALHMLIFVR</sequence>
<accession>A0A0P8A0G7</accession>
<dbReference type="AlphaFoldDB" id="A0A0P8A0G7"/>